<feature type="region of interest" description="Disordered" evidence="1">
    <location>
        <begin position="1"/>
        <end position="59"/>
    </location>
</feature>
<dbReference type="EMBL" id="LR536450">
    <property type="protein sequence ID" value="VFU08716.1"/>
    <property type="molecule type" value="Genomic_DNA"/>
</dbReference>
<dbReference type="AlphaFoldDB" id="A0A4U8YYQ1"/>
<feature type="compositionally biased region" description="Basic and acidic residues" evidence="1">
    <location>
        <begin position="48"/>
        <end position="59"/>
    </location>
</feature>
<evidence type="ECO:0000313" key="2">
    <source>
        <dbReference type="EMBL" id="VFU08716.1"/>
    </source>
</evidence>
<evidence type="ECO:0000313" key="3">
    <source>
        <dbReference type="Proteomes" id="UP000294360"/>
    </source>
</evidence>
<name>A0A4U8YYQ1_METTU</name>
<proteinExistence type="predicted"/>
<protein>
    <submittedName>
        <fullName evidence="2">Uncharacterized protein</fullName>
    </submittedName>
</protein>
<reference evidence="2 3" key="1">
    <citation type="submission" date="2019-03" db="EMBL/GenBank/DDBJ databases">
        <authorList>
            <person name="Kox A.R. M."/>
        </authorList>
    </citation>
    <scope>NUCLEOTIDE SEQUENCE [LARGE SCALE GENOMIC DNA]</scope>
    <source>
        <strain evidence="2">MTUNDRAET4 annotated genome</strain>
    </source>
</reference>
<sequence>MAQKRRGRAPASDENRSSLKGWRAEQDGTPQRLRLTSGYEPPNFMSAKPEEELGEREPGQEPLFGSGFALFQTVVWNRDAKAQSECRRWRVASLVLRL</sequence>
<evidence type="ECO:0000256" key="1">
    <source>
        <dbReference type="SAM" id="MobiDB-lite"/>
    </source>
</evidence>
<accession>A0A4U8YYQ1</accession>
<organism evidence="2 3">
    <name type="scientific">Methylocella tundrae</name>
    <dbReference type="NCBI Taxonomy" id="227605"/>
    <lineage>
        <taxon>Bacteria</taxon>
        <taxon>Pseudomonadati</taxon>
        <taxon>Pseudomonadota</taxon>
        <taxon>Alphaproteobacteria</taxon>
        <taxon>Hyphomicrobiales</taxon>
        <taxon>Beijerinckiaceae</taxon>
        <taxon>Methylocella</taxon>
    </lineage>
</organism>
<feature type="compositionally biased region" description="Basic and acidic residues" evidence="1">
    <location>
        <begin position="11"/>
        <end position="26"/>
    </location>
</feature>
<gene>
    <name evidence="2" type="ORF">MTUNDRAET4_1823</name>
</gene>
<dbReference type="KEGG" id="mtun:MTUNDRAET4_1823"/>
<dbReference type="Proteomes" id="UP000294360">
    <property type="component" value="Chromosome"/>
</dbReference>